<feature type="domain" description="LysM" evidence="1">
    <location>
        <begin position="109"/>
        <end position="153"/>
    </location>
</feature>
<name>A0AAT9G9S4_9RICK</name>
<dbReference type="PROSITE" id="PS51782">
    <property type="entry name" value="LYSM"/>
    <property type="match status" value="1"/>
</dbReference>
<sequence>MKSNIVFVYFIVFLISGCSTQPPAPIEYNHGKDFTKKSTTINSPTTAYSENKNILESDEDEIISREIDEKEKDFDAPTGFLKDRNAIETENRDDVIIVPKVKPNDSKLIYHEVQQGETLVSIANDYDQKVEELAELNNISAPYHLNESQIITIKISTELLNKKNQESLVRKTKNAVQTNTPKFIKPIEGKIIIKFGEQTSKGKSKGINIAADEGTAVESIATGQVVFAGNDTKFGNLLIIKLDNSDLYVAYAHLQDLLIQKGATISQGKIIGHVGSTGDAKYPQLHFAIREGKIAVDPLKYVNY</sequence>
<dbReference type="InterPro" id="IPR050570">
    <property type="entry name" value="Cell_wall_metabolism_enzyme"/>
</dbReference>
<protein>
    <recommendedName>
        <fullName evidence="1">LysM domain-containing protein</fullName>
    </recommendedName>
</protein>
<dbReference type="SUPFAM" id="SSF51261">
    <property type="entry name" value="Duplicated hybrid motif"/>
    <property type="match status" value="1"/>
</dbReference>
<evidence type="ECO:0000313" key="2">
    <source>
        <dbReference type="EMBL" id="BFD46576.1"/>
    </source>
</evidence>
<dbReference type="SMART" id="SM00257">
    <property type="entry name" value="LysM"/>
    <property type="match status" value="1"/>
</dbReference>
<gene>
    <name evidence="2" type="ORF">DMENIID0002_12220</name>
</gene>
<dbReference type="CDD" id="cd12797">
    <property type="entry name" value="M23_peptidase"/>
    <property type="match status" value="1"/>
</dbReference>
<dbReference type="Pfam" id="PF01551">
    <property type="entry name" value="Peptidase_M23"/>
    <property type="match status" value="1"/>
</dbReference>
<dbReference type="GO" id="GO:0004222">
    <property type="term" value="F:metalloendopeptidase activity"/>
    <property type="evidence" value="ECO:0007669"/>
    <property type="project" value="TreeGrafter"/>
</dbReference>
<dbReference type="InterPro" id="IPR016047">
    <property type="entry name" value="M23ase_b-sheet_dom"/>
</dbReference>
<dbReference type="EMBL" id="AP029170">
    <property type="protein sequence ID" value="BFD46576.1"/>
    <property type="molecule type" value="Genomic_DNA"/>
</dbReference>
<dbReference type="CDD" id="cd00118">
    <property type="entry name" value="LysM"/>
    <property type="match status" value="1"/>
</dbReference>
<dbReference type="AlphaFoldDB" id="A0AAT9G9S4"/>
<reference evidence="2" key="1">
    <citation type="submission" date="2024-01" db="EMBL/GenBank/DDBJ databases">
        <title>Sequencing the genomes of a sandfly, Sergentomyia squamirostris, and its two endosymbionts.</title>
        <authorList>
            <person name="Itokawa K."/>
            <person name="Sanjoba C."/>
        </authorList>
    </citation>
    <scope>NUCLEOTIDE SEQUENCE</scope>
    <source>
        <strain evidence="2">RiSSQ</strain>
    </source>
</reference>
<dbReference type="InterPro" id="IPR036779">
    <property type="entry name" value="LysM_dom_sf"/>
</dbReference>
<dbReference type="InterPro" id="IPR018392">
    <property type="entry name" value="LysM"/>
</dbReference>
<dbReference type="PANTHER" id="PTHR21666:SF270">
    <property type="entry name" value="MUREIN HYDROLASE ACTIVATOR ENVC"/>
    <property type="match status" value="1"/>
</dbReference>
<dbReference type="PANTHER" id="PTHR21666">
    <property type="entry name" value="PEPTIDASE-RELATED"/>
    <property type="match status" value="1"/>
</dbReference>
<accession>A0AAT9G9S4</accession>
<dbReference type="Gene3D" id="2.70.70.10">
    <property type="entry name" value="Glucose Permease (Domain IIA)"/>
    <property type="match status" value="1"/>
</dbReference>
<dbReference type="Pfam" id="PF01476">
    <property type="entry name" value="LysM"/>
    <property type="match status" value="1"/>
</dbReference>
<dbReference type="Gene3D" id="3.10.350.10">
    <property type="entry name" value="LysM domain"/>
    <property type="match status" value="1"/>
</dbReference>
<organism evidence="2">
    <name type="scientific">Candidatus Tisiphia endosymbiont of Sergentomyia squamirostris</name>
    <dbReference type="NCBI Taxonomy" id="3113639"/>
    <lineage>
        <taxon>Bacteria</taxon>
        <taxon>Pseudomonadati</taxon>
        <taxon>Pseudomonadota</taxon>
        <taxon>Alphaproteobacteria</taxon>
        <taxon>Rickettsiales</taxon>
        <taxon>Rickettsiaceae</taxon>
        <taxon>Rickettsieae</taxon>
        <taxon>Candidatus Tisiphia</taxon>
    </lineage>
</organism>
<dbReference type="InterPro" id="IPR011055">
    <property type="entry name" value="Dup_hybrid_motif"/>
</dbReference>
<evidence type="ECO:0000259" key="1">
    <source>
        <dbReference type="PROSITE" id="PS51782"/>
    </source>
</evidence>
<proteinExistence type="predicted"/>
<dbReference type="PROSITE" id="PS51257">
    <property type="entry name" value="PROKAR_LIPOPROTEIN"/>
    <property type="match status" value="1"/>
</dbReference>